<dbReference type="RefSeq" id="WP_191323447.1">
    <property type="nucleotide sequence ID" value="NZ_BMZP01000004.1"/>
</dbReference>
<feature type="transmembrane region" description="Helical" evidence="6">
    <location>
        <begin position="371"/>
        <end position="391"/>
    </location>
</feature>
<comment type="subcellular location">
    <subcellularLocation>
        <location evidence="1">Cell inner membrane</location>
        <topology evidence="1">Multi-pass membrane protein</topology>
    </subcellularLocation>
    <subcellularLocation>
        <location evidence="6">Cell membrane</location>
        <topology evidence="6">Multi-pass membrane protein</topology>
    </subcellularLocation>
</comment>
<keyword evidence="6" id="KW-0050">Antiport</keyword>
<organism evidence="7 8">
    <name type="scientific">Novosphingobium pokkalii</name>
    <dbReference type="NCBI Taxonomy" id="1770194"/>
    <lineage>
        <taxon>Bacteria</taxon>
        <taxon>Pseudomonadati</taxon>
        <taxon>Pseudomonadota</taxon>
        <taxon>Alphaproteobacteria</taxon>
        <taxon>Sphingomonadales</taxon>
        <taxon>Sphingomonadaceae</taxon>
        <taxon>Novosphingobium</taxon>
    </lineage>
</organism>
<reference evidence="8" key="1">
    <citation type="journal article" date="2019" name="Int. J. Syst. Evol. Microbiol.">
        <title>The Global Catalogue of Microorganisms (GCM) 10K type strain sequencing project: providing services to taxonomists for standard genome sequencing and annotation.</title>
        <authorList>
            <consortium name="The Broad Institute Genomics Platform"/>
            <consortium name="The Broad Institute Genome Sequencing Center for Infectious Disease"/>
            <person name="Wu L."/>
            <person name="Ma J."/>
        </authorList>
    </citation>
    <scope>NUCLEOTIDE SEQUENCE [LARGE SCALE GENOMIC DNA]</scope>
    <source>
        <strain evidence="8">KCTC 42224</strain>
    </source>
</reference>
<keyword evidence="3 6" id="KW-0812">Transmembrane</keyword>
<keyword evidence="2 6" id="KW-1003">Cell membrane</keyword>
<keyword evidence="8" id="KW-1185">Reference proteome</keyword>
<feature type="transmembrane region" description="Helical" evidence="6">
    <location>
        <begin position="23"/>
        <end position="47"/>
    </location>
</feature>
<keyword evidence="6" id="KW-0406">Ion transport</keyword>
<dbReference type="Gene3D" id="1.20.1530.10">
    <property type="entry name" value="Na+/H+ antiporter like domain"/>
    <property type="match status" value="1"/>
</dbReference>
<keyword evidence="6" id="KW-0915">Sodium</keyword>
<feature type="transmembrane region" description="Helical" evidence="6">
    <location>
        <begin position="337"/>
        <end position="359"/>
    </location>
</feature>
<feature type="transmembrane region" description="Helical" evidence="6">
    <location>
        <begin position="290"/>
        <end position="317"/>
    </location>
</feature>
<feature type="transmembrane region" description="Helical" evidence="6">
    <location>
        <begin position="189"/>
        <end position="206"/>
    </location>
</feature>
<keyword evidence="6" id="KW-0739">Sodium transport</keyword>
<protein>
    <recommendedName>
        <fullName evidence="6">Na(+)/H(+) antiporter NhaA</fullName>
    </recommendedName>
    <alternativeName>
        <fullName evidence="6">Sodium/proton antiporter NhaA</fullName>
    </alternativeName>
</protein>
<feature type="transmembrane region" description="Helical" evidence="6">
    <location>
        <begin position="67"/>
        <end position="85"/>
    </location>
</feature>
<dbReference type="InterPro" id="IPR004670">
    <property type="entry name" value="NhaA"/>
</dbReference>
<keyword evidence="5 6" id="KW-0472">Membrane</keyword>
<dbReference type="Proteomes" id="UP001595683">
    <property type="component" value="Unassembled WGS sequence"/>
</dbReference>
<evidence type="ECO:0000313" key="8">
    <source>
        <dbReference type="Proteomes" id="UP001595683"/>
    </source>
</evidence>
<dbReference type="Pfam" id="PF06965">
    <property type="entry name" value="Na_H_antiport_1"/>
    <property type="match status" value="1"/>
</dbReference>
<feature type="transmembrane region" description="Helical" evidence="6">
    <location>
        <begin position="162"/>
        <end position="183"/>
    </location>
</feature>
<dbReference type="PANTHER" id="PTHR30341:SF0">
    <property type="entry name" value="NA(+)_H(+) ANTIPORTER NHAA"/>
    <property type="match status" value="1"/>
</dbReference>
<evidence type="ECO:0000256" key="3">
    <source>
        <dbReference type="ARBA" id="ARBA00022692"/>
    </source>
</evidence>
<keyword evidence="4 6" id="KW-1133">Transmembrane helix</keyword>
<proteinExistence type="inferred from homology"/>
<dbReference type="NCBIfam" id="TIGR00773">
    <property type="entry name" value="NhaA"/>
    <property type="match status" value="1"/>
</dbReference>
<feature type="transmembrane region" description="Helical" evidence="6">
    <location>
        <begin position="264"/>
        <end position="283"/>
    </location>
</feature>
<dbReference type="PANTHER" id="PTHR30341">
    <property type="entry name" value="SODIUM ION/PROTON ANTIPORTER NHAA-RELATED"/>
    <property type="match status" value="1"/>
</dbReference>
<comment type="function">
    <text evidence="6">Na(+)/H(+) antiporter that extrudes sodium in exchange for external protons.</text>
</comment>
<feature type="transmembrane region" description="Helical" evidence="6">
    <location>
        <begin position="133"/>
        <end position="153"/>
    </location>
</feature>
<sequence length="397" mass="41658">MAEKHDSSARPARLWQRLLRHEAAPGVLLLLCAALAIGLANSPLHHAYHAALHNPLPLRVLPRLDSAHAWINDGLMAVFFFVVGLEIKREILDGALSDARRRRLPVLAALAGMAAPAVVFLAVSRSFPMLHRGWAIPAATDIAFAMGVLALIGRRVPPSIRLFLLTVAVVDDLGAVLVIAIFYTGGVAWPWLLAAAGVFATMILANRAGATRVWLYAILAVVLWVCVLQSGVHATVAGVLAALTVPMKLDAHFDCPLLRLEHRLVPWNGFVVVPLFGLANAGVDLRGSGLAGLLAPLPLAIAAGLLLGKQAGVLSAVMLAERLGLAARPKGAGMAHLWGMALLCGIGFTMSLFIAALAFPDQPDLVEQAKLGILGGSLLSALAGALVLRLAPPAAQP</sequence>
<evidence type="ECO:0000256" key="1">
    <source>
        <dbReference type="ARBA" id="ARBA00004429"/>
    </source>
</evidence>
<comment type="similarity">
    <text evidence="6">Belongs to the NhaA Na(+)/H(+) (TC 2.A.33) antiporter family.</text>
</comment>
<comment type="caution">
    <text evidence="7">The sequence shown here is derived from an EMBL/GenBank/DDBJ whole genome shotgun (WGS) entry which is preliminary data.</text>
</comment>
<accession>A0ABV7V5B6</accession>
<name>A0ABV7V5B6_9SPHN</name>
<gene>
    <name evidence="6 7" type="primary">nhaA</name>
    <name evidence="7" type="ORF">ACFOOT_14345</name>
</gene>
<feature type="transmembrane region" description="Helical" evidence="6">
    <location>
        <begin position="106"/>
        <end position="127"/>
    </location>
</feature>
<feature type="transmembrane region" description="Helical" evidence="6">
    <location>
        <begin position="213"/>
        <end position="244"/>
    </location>
</feature>
<dbReference type="NCBIfam" id="NF007112">
    <property type="entry name" value="PRK09561.1"/>
    <property type="match status" value="1"/>
</dbReference>
<evidence type="ECO:0000256" key="4">
    <source>
        <dbReference type="ARBA" id="ARBA00022989"/>
    </source>
</evidence>
<dbReference type="NCBIfam" id="NF007111">
    <property type="entry name" value="PRK09560.1"/>
    <property type="match status" value="1"/>
</dbReference>
<comment type="catalytic activity">
    <reaction evidence="6">
        <text>Na(+)(in) + 2 H(+)(out) = Na(+)(out) + 2 H(+)(in)</text>
        <dbReference type="Rhea" id="RHEA:29251"/>
        <dbReference type="ChEBI" id="CHEBI:15378"/>
        <dbReference type="ChEBI" id="CHEBI:29101"/>
    </reaction>
</comment>
<keyword evidence="6" id="KW-0813">Transport</keyword>
<evidence type="ECO:0000256" key="5">
    <source>
        <dbReference type="ARBA" id="ARBA00023136"/>
    </source>
</evidence>
<dbReference type="InterPro" id="IPR023171">
    <property type="entry name" value="Na/H_antiporter_dom_sf"/>
</dbReference>
<dbReference type="HAMAP" id="MF_01844">
    <property type="entry name" value="NhaA"/>
    <property type="match status" value="1"/>
</dbReference>
<evidence type="ECO:0000256" key="6">
    <source>
        <dbReference type="HAMAP-Rule" id="MF_01844"/>
    </source>
</evidence>
<dbReference type="EMBL" id="JBHRYE010000022">
    <property type="protein sequence ID" value="MFC3672599.1"/>
    <property type="molecule type" value="Genomic_DNA"/>
</dbReference>
<evidence type="ECO:0000256" key="2">
    <source>
        <dbReference type="ARBA" id="ARBA00022475"/>
    </source>
</evidence>
<evidence type="ECO:0000313" key="7">
    <source>
        <dbReference type="EMBL" id="MFC3672599.1"/>
    </source>
</evidence>